<dbReference type="EMBL" id="KF806588">
    <property type="protein sequence ID" value="AHI60135.1"/>
    <property type="molecule type" value="Genomic_DNA"/>
</dbReference>
<dbReference type="RefSeq" id="YP_009007452.1">
    <property type="nucleotide sequence ID" value="NC_023579.1"/>
</dbReference>
<dbReference type="Proteomes" id="UP000019305">
    <property type="component" value="Segment"/>
</dbReference>
<evidence type="ECO:0000313" key="1">
    <source>
        <dbReference type="EMBL" id="AHI60135.1"/>
    </source>
</evidence>
<accession>W6ASS3</accession>
<proteinExistence type="predicted"/>
<name>W6ASS3_9CAUD</name>
<dbReference type="KEGG" id="vg:18504013"/>
<evidence type="ECO:0000313" key="2">
    <source>
        <dbReference type="Proteomes" id="UP000019305"/>
    </source>
</evidence>
<keyword evidence="2" id="KW-1185">Reference proteome</keyword>
<sequence length="198" mass="22075">MSTLDESQTNGAEENTVDEMSVLKSRAKAMGIEFSNSIGLDTLRNRINEKLAPAEAVEPQVNPLAMGEKPVTKKRTLRQKLHDEQMKLVRIRITCMDPKKANLPGEIFTVANEHLGTVKKFVPYGEATDDGFHVPYCIYRALEARKFLNIRSVKDRRTGVPRIESNWLKEFSIAVLPPLTVAQIADLKTAQIAAGSID</sequence>
<dbReference type="GeneID" id="18504013"/>
<organism evidence="1 2">
    <name type="scientific">Erwinia phage Ea9-2</name>
    <dbReference type="NCBI Taxonomy" id="1429767"/>
    <lineage>
        <taxon>Viruses</taxon>
        <taxon>Duplodnaviria</taxon>
        <taxon>Heunggongvirae</taxon>
        <taxon>Uroviricota</taxon>
        <taxon>Caudoviricetes</taxon>
        <taxon>Schitoviridae</taxon>
        <taxon>Erskinevirinae</taxon>
        <taxon>Johnsonvirus</taxon>
        <taxon>Johnsonvirus Ea92</taxon>
    </lineage>
</organism>
<reference evidence="1 2" key="1">
    <citation type="submission" date="2015-01" db="EMBL/GenBank/DDBJ databases">
        <title>Characterization of two new Erwinia spp. phages.</title>
        <authorList>
            <person name="Yagubi A.I."/>
            <person name="Kropinski A.M."/>
            <person name="Castle A.J."/>
            <person name="Svircev A.M."/>
        </authorList>
    </citation>
    <scope>NUCLEOTIDE SEQUENCE [LARGE SCALE GENOMIC DNA]</scope>
    <source>
        <strain evidence="1">Ea9-2</strain>
    </source>
</reference>
<gene>
    <name evidence="1" type="ORF">Ea92_74</name>
</gene>
<protein>
    <submittedName>
        <fullName evidence="1">Uncharacterized protein</fullName>
    </submittedName>
</protein>